<dbReference type="OrthoDB" id="9763475at2"/>
<dbReference type="KEGG" id="nde:NIDE4014"/>
<keyword evidence="3" id="KW-1185">Reference proteome</keyword>
<dbReference type="EMBL" id="FP929003">
    <property type="protein sequence ID" value="CBK43683.1"/>
    <property type="molecule type" value="Genomic_DNA"/>
</dbReference>
<evidence type="ECO:0000313" key="2">
    <source>
        <dbReference type="EMBL" id="CBK43683.1"/>
    </source>
</evidence>
<dbReference type="Proteomes" id="UP000001660">
    <property type="component" value="Chromosome"/>
</dbReference>
<organism evidence="2 3">
    <name type="scientific">Nitrospira defluvii</name>
    <dbReference type="NCBI Taxonomy" id="330214"/>
    <lineage>
        <taxon>Bacteria</taxon>
        <taxon>Pseudomonadati</taxon>
        <taxon>Nitrospirota</taxon>
        <taxon>Nitrospiria</taxon>
        <taxon>Nitrospirales</taxon>
        <taxon>Nitrospiraceae</taxon>
        <taxon>Nitrospira</taxon>
    </lineage>
</organism>
<evidence type="ECO:0000256" key="1">
    <source>
        <dbReference type="SAM" id="SignalP"/>
    </source>
</evidence>
<evidence type="ECO:0008006" key="4">
    <source>
        <dbReference type="Google" id="ProtNLM"/>
    </source>
</evidence>
<evidence type="ECO:0000313" key="3">
    <source>
        <dbReference type="Proteomes" id="UP000001660"/>
    </source>
</evidence>
<feature type="signal peptide" evidence="1">
    <location>
        <begin position="1"/>
        <end position="25"/>
    </location>
</feature>
<feature type="chain" id="PRO_5003119706" description="Secreted protein" evidence="1">
    <location>
        <begin position="26"/>
        <end position="385"/>
    </location>
</feature>
<protein>
    <recommendedName>
        <fullName evidence="4">Secreted protein</fullName>
    </recommendedName>
</protein>
<dbReference type="HOGENOM" id="CLU_717056_0_0_0"/>
<dbReference type="STRING" id="330214.NIDE4014"/>
<keyword evidence="1" id="KW-0732">Signal</keyword>
<gene>
    <name evidence="2" type="ORF">NIDE4014</name>
</gene>
<reference evidence="2 3" key="1">
    <citation type="journal article" date="2010" name="Proc. Natl. Acad. Sci. U.S.A.">
        <title>A Nitrospira metagenome illuminates the physiology and evolution of globally important nitrite-oxidizing bacteria.</title>
        <authorList>
            <person name="Lucker S."/>
            <person name="Wagner M."/>
            <person name="Maixner F."/>
            <person name="Pelletier E."/>
            <person name="Koch H."/>
            <person name="Vacherie B."/>
            <person name="Rattei T."/>
            <person name="Sinninghe Damste J."/>
            <person name="Spieck E."/>
            <person name="Le Paslier D."/>
            <person name="Daims H."/>
        </authorList>
    </citation>
    <scope>NUCLEOTIDE SEQUENCE [LARGE SCALE GENOMIC DNA]</scope>
</reference>
<dbReference type="eggNOG" id="ENOG5033N0V">
    <property type="taxonomic scope" value="Bacteria"/>
</dbReference>
<accession>D8P851</accession>
<dbReference type="AlphaFoldDB" id="D8P851"/>
<name>D8P851_9BACT</name>
<sequence>MMNGRWSACGLVVLLGILWAGGSQAAEQDSLALCQAQPFDAKMQCYQRHLEAVLQAEGTEQALTILEQITVQDPEALREAHPLVHHVGQRSFARYGTAPLALAHCRDVFWSGCYHGVLQAFLSSLETVEPQHILPLCPISETVSAYSFQRYNCLHGLGHGLTIQFRYDLLKSLAFCDALPGSWDRESCYGGVFMENIVTFQQAQRAQPAQSGGDHHHHEATSFLNPQDLLYPCSVLNEKYLRACYLMQTSAVLTFLNYDFAQAFTQCARVEGEHQTTCYRSLGRDISGYTLRDAVRVNELCRLGQADQIRQCFIGAVKDFILTDANPDPGLALCRSLDGPFKKDCYATVGEMVIPLFDDKEKRAQACRKGEDEYVDACLAVATAF</sequence>
<proteinExistence type="predicted"/>